<keyword evidence="5" id="KW-1185">Reference proteome</keyword>
<dbReference type="Proteomes" id="UP000604391">
    <property type="component" value="Unassembled WGS sequence"/>
</dbReference>
<evidence type="ECO:0000259" key="3">
    <source>
        <dbReference type="Pfam" id="PF07705"/>
    </source>
</evidence>
<evidence type="ECO:0000313" key="4">
    <source>
        <dbReference type="EMBL" id="HIJ99772.1"/>
    </source>
</evidence>
<name>A0A832UZY9_9ARCH</name>
<feature type="compositionally biased region" description="Basic and acidic residues" evidence="1">
    <location>
        <begin position="600"/>
        <end position="624"/>
    </location>
</feature>
<evidence type="ECO:0000313" key="5">
    <source>
        <dbReference type="Proteomes" id="UP000604391"/>
    </source>
</evidence>
<feature type="compositionally biased region" description="Basic and acidic residues" evidence="1">
    <location>
        <begin position="664"/>
        <end position="678"/>
    </location>
</feature>
<accession>A0A832UZY9</accession>
<feature type="transmembrane region" description="Helical" evidence="2">
    <location>
        <begin position="500"/>
        <end position="519"/>
    </location>
</feature>
<evidence type="ECO:0000256" key="2">
    <source>
        <dbReference type="SAM" id="Phobius"/>
    </source>
</evidence>
<proteinExistence type="predicted"/>
<gene>
    <name evidence="4" type="ORF">H1011_03035</name>
</gene>
<dbReference type="Pfam" id="PF07705">
    <property type="entry name" value="CARDB"/>
    <property type="match status" value="1"/>
</dbReference>
<protein>
    <recommendedName>
        <fullName evidence="3">CARDB domain-containing protein</fullName>
    </recommendedName>
</protein>
<keyword evidence="2" id="KW-1133">Transmembrane helix</keyword>
<dbReference type="EMBL" id="DVAD01000015">
    <property type="protein sequence ID" value="HIJ99772.1"/>
    <property type="molecule type" value="Genomic_DNA"/>
</dbReference>
<organism evidence="4 5">
    <name type="scientific">Candidatus Undinarchaeum marinum</name>
    <dbReference type="NCBI Taxonomy" id="2756141"/>
    <lineage>
        <taxon>Archaea</taxon>
        <taxon>Candidatus Undinarchaeota</taxon>
        <taxon>Candidatus Undinarchaeia</taxon>
        <taxon>Candidatus Undinarchaeales</taxon>
        <taxon>Candidatus Undinarchaeaceae</taxon>
        <taxon>Candidatus Undinarchaeum</taxon>
    </lineage>
</organism>
<evidence type="ECO:0000256" key="1">
    <source>
        <dbReference type="SAM" id="MobiDB-lite"/>
    </source>
</evidence>
<sequence>MKGIKIVGMVVLFFALIAAPAHAFVDIEISSLSINDSEIRSGEPLEIQTSLKNLGNETVGNISVYFNIVNSNASVNWTIIDSNNGFSAGESRTYTQSWTAGIPGDYTFTASYNINDTGNSINDTNLSNNELQMNFSVLKDLEFVSLDIYPRNITFGADSKAEQSISITGYLKENGTGANYSILVYLNEALKEYLIPDTNNSGRFTATLTPDELGFLQEGNYTISLNVTEGSTVLLNHSETIRVESSYLYQVDTATPGSLNYDDIELRNPSVDSDKIRSTMGEEMLFSVDVHFRDFQNDYPTNAKVYLNINGERAAEQNVTLVSGKSKKLNFLIQTDNDKIQDKLGTYSVRFEAEVIGSTERDVSREINFIVVEKQGEFSPEIDTLTPEVFINGTGSVNLSLRVYNKDTVTKSFSIYVDKINATISPNNVTLGFGQEADITATINFGNNTIGNNTMRVYIKSSDGDYDYTTVNVDVRSETGEGLYSGGAVTGLFTFMKGGGMISVIAGIILLSLVMTYYIRSQRSRHGMKPGKEKEDDEEMAIITEALEIVDTSQEESEEHSNKKAAPFTGIAGILKQAETQRGGATDVVSGERLDLSKIELRNFRQTGESHKTPQKEGTEKASPEEVETLINNLEEVISSFNRTHQEAIELREVLEGLTGKVQSLEKTEKSEQDDAKGKKSKKSTGKGKRKRSKKQPESEYIESVIDTLDENQ</sequence>
<keyword evidence="2" id="KW-0472">Membrane</keyword>
<dbReference type="InterPro" id="IPR011635">
    <property type="entry name" value="CARDB"/>
</dbReference>
<feature type="domain" description="CARDB" evidence="3">
    <location>
        <begin position="26"/>
        <end position="132"/>
    </location>
</feature>
<dbReference type="InterPro" id="IPR013783">
    <property type="entry name" value="Ig-like_fold"/>
</dbReference>
<dbReference type="AlphaFoldDB" id="A0A832UZY9"/>
<comment type="caution">
    <text evidence="4">The sequence shown here is derived from an EMBL/GenBank/DDBJ whole genome shotgun (WGS) entry which is preliminary data.</text>
</comment>
<feature type="region of interest" description="Disordered" evidence="1">
    <location>
        <begin position="661"/>
        <end position="713"/>
    </location>
</feature>
<feature type="compositionally biased region" description="Basic residues" evidence="1">
    <location>
        <begin position="679"/>
        <end position="694"/>
    </location>
</feature>
<keyword evidence="2" id="KW-0812">Transmembrane</keyword>
<feature type="region of interest" description="Disordered" evidence="1">
    <location>
        <begin position="600"/>
        <end position="626"/>
    </location>
</feature>
<reference evidence="4 5" key="1">
    <citation type="journal article" name="Nat. Commun.">
        <title>Undinarchaeota illuminate DPANN phylogeny and the impact of gene transfer on archaeal evolution.</title>
        <authorList>
            <person name="Dombrowski N."/>
            <person name="Williams T.A."/>
            <person name="Sun J."/>
            <person name="Woodcroft B.J."/>
            <person name="Lee J.H."/>
            <person name="Minh B.Q."/>
            <person name="Rinke C."/>
            <person name="Spang A."/>
        </authorList>
    </citation>
    <scope>NUCLEOTIDE SEQUENCE [LARGE SCALE GENOMIC DNA]</scope>
    <source>
        <strain evidence="4">MAG_bin17</strain>
    </source>
</reference>
<dbReference type="Gene3D" id="2.60.40.10">
    <property type="entry name" value="Immunoglobulins"/>
    <property type="match status" value="1"/>
</dbReference>